<keyword evidence="3" id="KW-0732">Signal</keyword>
<feature type="domain" description="YknX-like C-terminal permuted SH3-like" evidence="6">
    <location>
        <begin position="283"/>
        <end position="350"/>
    </location>
</feature>
<dbReference type="Pfam" id="PF25989">
    <property type="entry name" value="YknX_C"/>
    <property type="match status" value="1"/>
</dbReference>
<dbReference type="OrthoDB" id="9813967at2"/>
<dbReference type="GO" id="GO:0015562">
    <property type="term" value="F:efflux transmembrane transporter activity"/>
    <property type="evidence" value="ECO:0007669"/>
    <property type="project" value="TreeGrafter"/>
</dbReference>
<evidence type="ECO:0000313" key="7">
    <source>
        <dbReference type="EMBL" id="BAT27732.1"/>
    </source>
</evidence>
<dbReference type="Gene3D" id="1.10.287.470">
    <property type="entry name" value="Helix hairpin bin"/>
    <property type="match status" value="1"/>
</dbReference>
<evidence type="ECO:0000256" key="1">
    <source>
        <dbReference type="ARBA" id="ARBA00009477"/>
    </source>
</evidence>
<feature type="signal peptide" evidence="3">
    <location>
        <begin position="1"/>
        <end position="24"/>
    </location>
</feature>
<evidence type="ECO:0000259" key="4">
    <source>
        <dbReference type="Pfam" id="PF25917"/>
    </source>
</evidence>
<dbReference type="SUPFAM" id="SSF111369">
    <property type="entry name" value="HlyD-like secretion proteins"/>
    <property type="match status" value="1"/>
</dbReference>
<dbReference type="Pfam" id="PF25917">
    <property type="entry name" value="BSH_RND"/>
    <property type="match status" value="1"/>
</dbReference>
<dbReference type="NCBIfam" id="TIGR01730">
    <property type="entry name" value="RND_mfp"/>
    <property type="match status" value="1"/>
</dbReference>
<dbReference type="PROSITE" id="PS51257">
    <property type="entry name" value="PROKAR_LIPOPROTEIN"/>
    <property type="match status" value="1"/>
</dbReference>
<dbReference type="InterPro" id="IPR058625">
    <property type="entry name" value="MdtA-like_BSH"/>
</dbReference>
<protein>
    <submittedName>
        <fullName evidence="7">Putative component of multidrug efflux system, RND family</fullName>
    </submittedName>
</protein>
<evidence type="ECO:0000256" key="2">
    <source>
        <dbReference type="SAM" id="Coils"/>
    </source>
</evidence>
<dbReference type="Pfam" id="PF25954">
    <property type="entry name" value="Beta-barrel_RND_2"/>
    <property type="match status" value="1"/>
</dbReference>
<dbReference type="Gene3D" id="2.40.50.100">
    <property type="match status" value="1"/>
</dbReference>
<dbReference type="InterPro" id="IPR058792">
    <property type="entry name" value="Beta-barrel_RND_2"/>
</dbReference>
<sequence length="355" mass="36683">MTMRPVAAILLTALLSACSQGDEAPEPVVRPVLVMDVAGVSGPSFDLPGTIEPRIQTALGFRVLGRITSRPVETGDTVAAGAVLATVDPTQLDLAVQAAEADLLSARAQLAEASGVAYRQSELLAARASTPASFESADQQRRTAQAQVTSAEARLSKAREQRNYAELKADYDGVVLATNAEVGQVVSPGQAVLTLARPDVREAVVDVPDQLASSLSVGDGFAALLELDHGLTARGTIREIAPSADPATRTRRVRIALTDPGPDFRLGSTVRVFPSAEGPARILVPQSAIGGSNGSAHVFTVGTDGHVALRPVTVAPAIGGMVEVTSGLADGDRIAVAGVNRLQDGQRVRVGEGEL</sequence>
<dbReference type="InterPro" id="IPR058637">
    <property type="entry name" value="YknX-like_C"/>
</dbReference>
<feature type="domain" description="Multidrug resistance protein MdtA-like barrel-sandwich hybrid" evidence="4">
    <location>
        <begin position="60"/>
        <end position="191"/>
    </location>
</feature>
<comment type="similarity">
    <text evidence="1">Belongs to the membrane fusion protein (MFP) (TC 8.A.1) family.</text>
</comment>
<feature type="coiled-coil region" evidence="2">
    <location>
        <begin position="134"/>
        <end position="168"/>
    </location>
</feature>
<dbReference type="EMBL" id="LC066375">
    <property type="protein sequence ID" value="BAT27732.1"/>
    <property type="molecule type" value="Genomic_DNA"/>
</dbReference>
<name>A0A0P0Z1B1_9HYPH</name>
<dbReference type="PANTHER" id="PTHR30469">
    <property type="entry name" value="MULTIDRUG RESISTANCE PROTEIN MDTA"/>
    <property type="match status" value="1"/>
</dbReference>
<dbReference type="Gene3D" id="2.40.420.20">
    <property type="match status" value="1"/>
</dbReference>
<evidence type="ECO:0000259" key="5">
    <source>
        <dbReference type="Pfam" id="PF25954"/>
    </source>
</evidence>
<dbReference type="Gene3D" id="2.40.30.170">
    <property type="match status" value="1"/>
</dbReference>
<dbReference type="GO" id="GO:1990281">
    <property type="term" value="C:efflux pump complex"/>
    <property type="evidence" value="ECO:0007669"/>
    <property type="project" value="TreeGrafter"/>
</dbReference>
<accession>A0A0P0Z1B1</accession>
<dbReference type="PANTHER" id="PTHR30469:SF15">
    <property type="entry name" value="HLYD FAMILY OF SECRETION PROTEINS"/>
    <property type="match status" value="1"/>
</dbReference>
<evidence type="ECO:0000259" key="6">
    <source>
        <dbReference type="Pfam" id="PF25989"/>
    </source>
</evidence>
<proteinExistence type="inferred from homology"/>
<keyword evidence="2" id="KW-0175">Coiled coil</keyword>
<organism evidence="7">
    <name type="scientific">Aureimonas frigidaquae</name>
    <dbReference type="NCBI Taxonomy" id="424757"/>
    <lineage>
        <taxon>Bacteria</taxon>
        <taxon>Pseudomonadati</taxon>
        <taxon>Pseudomonadota</taxon>
        <taxon>Alphaproteobacteria</taxon>
        <taxon>Hyphomicrobiales</taxon>
        <taxon>Aurantimonadaceae</taxon>
        <taxon>Aureimonas</taxon>
    </lineage>
</organism>
<reference evidence="7" key="1">
    <citation type="journal article" date="2015" name="Proc. Natl. Acad. Sci. U.S.A.">
        <title>Bacterial clade with the ribosomal RNA operon on a small plasmid rather than the chromosome.</title>
        <authorList>
            <person name="Anda M."/>
            <person name="Ohtsubo Y."/>
            <person name="Okubo T."/>
            <person name="Sugawara M."/>
            <person name="Nagata Y."/>
            <person name="Tsuda M."/>
            <person name="Minamisawa K."/>
            <person name="Mitsui H."/>
        </authorList>
    </citation>
    <scope>NUCLEOTIDE SEQUENCE</scope>
    <source>
        <strain evidence="7">JCM 14755</strain>
    </source>
</reference>
<dbReference type="RefSeq" id="WP_062226754.1">
    <property type="nucleotide sequence ID" value="NZ_BBWR01000003.1"/>
</dbReference>
<feature type="chain" id="PRO_5006057977" evidence="3">
    <location>
        <begin position="25"/>
        <end position="355"/>
    </location>
</feature>
<feature type="domain" description="CusB-like beta-barrel" evidence="5">
    <location>
        <begin position="204"/>
        <end position="272"/>
    </location>
</feature>
<dbReference type="InterPro" id="IPR006143">
    <property type="entry name" value="RND_pump_MFP"/>
</dbReference>
<evidence type="ECO:0000256" key="3">
    <source>
        <dbReference type="SAM" id="SignalP"/>
    </source>
</evidence>
<dbReference type="AlphaFoldDB" id="A0A0P0Z1B1"/>